<evidence type="ECO:0000313" key="2">
    <source>
        <dbReference type="Proteomes" id="UP001066276"/>
    </source>
</evidence>
<keyword evidence="2" id="KW-1185">Reference proteome</keyword>
<protein>
    <submittedName>
        <fullName evidence="1">Uncharacterized protein</fullName>
    </submittedName>
</protein>
<name>A0AAV7TZ84_PLEWA</name>
<dbReference type="AlphaFoldDB" id="A0AAV7TZ84"/>
<reference evidence="1" key="1">
    <citation type="journal article" date="2022" name="bioRxiv">
        <title>Sequencing and chromosome-scale assembly of the giantPleurodeles waltlgenome.</title>
        <authorList>
            <person name="Brown T."/>
            <person name="Elewa A."/>
            <person name="Iarovenko S."/>
            <person name="Subramanian E."/>
            <person name="Araus A.J."/>
            <person name="Petzold A."/>
            <person name="Susuki M."/>
            <person name="Suzuki K.-i.T."/>
            <person name="Hayashi T."/>
            <person name="Toyoda A."/>
            <person name="Oliveira C."/>
            <person name="Osipova E."/>
            <person name="Leigh N.D."/>
            <person name="Simon A."/>
            <person name="Yun M.H."/>
        </authorList>
    </citation>
    <scope>NUCLEOTIDE SEQUENCE</scope>
    <source>
        <strain evidence="1">20211129_DDA</strain>
        <tissue evidence="1">Liver</tissue>
    </source>
</reference>
<evidence type="ECO:0000313" key="1">
    <source>
        <dbReference type="EMBL" id="KAJ1181953.1"/>
    </source>
</evidence>
<comment type="caution">
    <text evidence="1">The sequence shown here is derived from an EMBL/GenBank/DDBJ whole genome shotgun (WGS) entry which is preliminary data.</text>
</comment>
<accession>A0AAV7TZ84</accession>
<proteinExistence type="predicted"/>
<dbReference type="EMBL" id="JANPWB010000006">
    <property type="protein sequence ID" value="KAJ1181953.1"/>
    <property type="molecule type" value="Genomic_DNA"/>
</dbReference>
<sequence>MRGATRAPCPCLPGGWSVSPAHGDRSDSTAAARCRGLRAVLTHGHSERKGAGAGARGKCRLWPARWRRLRAYSGDPWCTRLT</sequence>
<organism evidence="1 2">
    <name type="scientific">Pleurodeles waltl</name>
    <name type="common">Iberian ribbed newt</name>
    <dbReference type="NCBI Taxonomy" id="8319"/>
    <lineage>
        <taxon>Eukaryota</taxon>
        <taxon>Metazoa</taxon>
        <taxon>Chordata</taxon>
        <taxon>Craniata</taxon>
        <taxon>Vertebrata</taxon>
        <taxon>Euteleostomi</taxon>
        <taxon>Amphibia</taxon>
        <taxon>Batrachia</taxon>
        <taxon>Caudata</taxon>
        <taxon>Salamandroidea</taxon>
        <taxon>Salamandridae</taxon>
        <taxon>Pleurodelinae</taxon>
        <taxon>Pleurodeles</taxon>
    </lineage>
</organism>
<dbReference type="Proteomes" id="UP001066276">
    <property type="component" value="Chromosome 3_2"/>
</dbReference>
<gene>
    <name evidence="1" type="ORF">NDU88_007152</name>
</gene>